<sequence>MKLPTKTRALVIRKVRSKPVYHNAVVEEQSIPDVNPGELLVRMSAAAFNHREVRLTLATLWQRKGLYPAIVDGSTFGADGAGTVIASADPKDSLLGQRVFLTPARGWESDPIAPESMFGIVGGGPLPPIGTFSEYVVVERDQVILTPSHLSDVQAAAWPLGGLTAWRAVMINGCVEKGQNVLITGVGGGVALFALQLCVAAGANVYVTSGSKDKIDKAVALGARGGVNYKDKDWPKRLEDLLSKGDNPTLDVVIDSAGGPIVQQTSRMVKHGGRFVCYGMTVAPTISLTMREVMQNMKLLGSTMGSHKDMLDATRFLEQHRIVPIVSHVLHGLEHAEEGFELMEQGAQFGKIVVKIDTSGPPPKL</sequence>
<gene>
    <name evidence="1" type="ORF">K488DRAFT_45325</name>
</gene>
<proteinExistence type="predicted"/>
<reference evidence="1" key="2">
    <citation type="journal article" date="2022" name="New Phytol.">
        <title>Evolutionary transition to the ectomycorrhizal habit in the genomes of a hyperdiverse lineage of mushroom-forming fungi.</title>
        <authorList>
            <person name="Looney B."/>
            <person name="Miyauchi S."/>
            <person name="Morin E."/>
            <person name="Drula E."/>
            <person name="Courty P.E."/>
            <person name="Kohler A."/>
            <person name="Kuo A."/>
            <person name="LaButti K."/>
            <person name="Pangilinan J."/>
            <person name="Lipzen A."/>
            <person name="Riley R."/>
            <person name="Andreopoulos W."/>
            <person name="He G."/>
            <person name="Johnson J."/>
            <person name="Nolan M."/>
            <person name="Tritt A."/>
            <person name="Barry K.W."/>
            <person name="Grigoriev I.V."/>
            <person name="Nagy L.G."/>
            <person name="Hibbett D."/>
            <person name="Henrissat B."/>
            <person name="Matheny P.B."/>
            <person name="Labbe J."/>
            <person name="Martin F.M."/>
        </authorList>
    </citation>
    <scope>NUCLEOTIDE SEQUENCE</scope>
    <source>
        <strain evidence="1">EC-137</strain>
    </source>
</reference>
<reference evidence="1" key="1">
    <citation type="submission" date="2021-02" db="EMBL/GenBank/DDBJ databases">
        <authorList>
            <consortium name="DOE Joint Genome Institute"/>
            <person name="Ahrendt S."/>
            <person name="Looney B.P."/>
            <person name="Miyauchi S."/>
            <person name="Morin E."/>
            <person name="Drula E."/>
            <person name="Courty P.E."/>
            <person name="Chicoki N."/>
            <person name="Fauchery L."/>
            <person name="Kohler A."/>
            <person name="Kuo A."/>
            <person name="Labutti K."/>
            <person name="Pangilinan J."/>
            <person name="Lipzen A."/>
            <person name="Riley R."/>
            <person name="Andreopoulos W."/>
            <person name="He G."/>
            <person name="Johnson J."/>
            <person name="Barry K.W."/>
            <person name="Grigoriev I.V."/>
            <person name="Nagy L."/>
            <person name="Hibbett D."/>
            <person name="Henrissat B."/>
            <person name="Matheny P.B."/>
            <person name="Labbe J."/>
            <person name="Martin F."/>
        </authorList>
    </citation>
    <scope>NUCLEOTIDE SEQUENCE</scope>
    <source>
        <strain evidence="1">EC-137</strain>
    </source>
</reference>
<accession>A0ACB8QSJ1</accession>
<evidence type="ECO:0000313" key="2">
    <source>
        <dbReference type="Proteomes" id="UP000814128"/>
    </source>
</evidence>
<keyword evidence="2" id="KW-1185">Reference proteome</keyword>
<organism evidence="1 2">
    <name type="scientific">Vararia minispora EC-137</name>
    <dbReference type="NCBI Taxonomy" id="1314806"/>
    <lineage>
        <taxon>Eukaryota</taxon>
        <taxon>Fungi</taxon>
        <taxon>Dikarya</taxon>
        <taxon>Basidiomycota</taxon>
        <taxon>Agaricomycotina</taxon>
        <taxon>Agaricomycetes</taxon>
        <taxon>Russulales</taxon>
        <taxon>Lachnocladiaceae</taxon>
        <taxon>Vararia</taxon>
    </lineage>
</organism>
<evidence type="ECO:0000313" key="1">
    <source>
        <dbReference type="EMBL" id="KAI0034537.1"/>
    </source>
</evidence>
<name>A0ACB8QSJ1_9AGAM</name>
<dbReference type="EMBL" id="MU273499">
    <property type="protein sequence ID" value="KAI0034537.1"/>
    <property type="molecule type" value="Genomic_DNA"/>
</dbReference>
<comment type="caution">
    <text evidence="1">The sequence shown here is derived from an EMBL/GenBank/DDBJ whole genome shotgun (WGS) entry which is preliminary data.</text>
</comment>
<dbReference type="Proteomes" id="UP000814128">
    <property type="component" value="Unassembled WGS sequence"/>
</dbReference>
<protein>
    <submittedName>
        <fullName evidence="1">NAD-P-binding protein</fullName>
    </submittedName>
</protein>